<dbReference type="RefSeq" id="WP_102392316.1">
    <property type="nucleotide sequence ID" value="NZ_MDAL01000062.1"/>
</dbReference>
<feature type="transmembrane region" description="Helical" evidence="1">
    <location>
        <begin position="76"/>
        <end position="94"/>
    </location>
</feature>
<reference evidence="3" key="1">
    <citation type="submission" date="2016-07" db="EMBL/GenBank/DDBJ databases">
        <title>Nontailed viruses are major unrecognized killers of bacteria in the ocean.</title>
        <authorList>
            <person name="Kauffman K."/>
            <person name="Hussain F."/>
            <person name="Yang J."/>
            <person name="Arevalo P."/>
            <person name="Brown J."/>
            <person name="Cutler M."/>
            <person name="Kelly L."/>
            <person name="Polz M.F."/>
        </authorList>
    </citation>
    <scope>NUCLEOTIDE SEQUENCE [LARGE SCALE GENOMIC DNA]</scope>
    <source>
        <strain evidence="3">10N.261.45.A10</strain>
    </source>
</reference>
<protein>
    <submittedName>
        <fullName evidence="2">Uncharacterized protein</fullName>
    </submittedName>
</protein>
<comment type="caution">
    <text evidence="2">The sequence shown here is derived from an EMBL/GenBank/DDBJ whole genome shotgun (WGS) entry which is preliminary data.</text>
</comment>
<accession>A0A2N7L3Y9</accession>
<name>A0A2N7L3Y9_9GAMM</name>
<dbReference type="AlphaFoldDB" id="A0A2N7L3Y9"/>
<keyword evidence="1" id="KW-0472">Membrane</keyword>
<sequence>MGIDTLLSESLYALGFIFVVGAASIPAWLLWRSKLNTLEKKGKTAPLKMTILCTLLSIITLLIVQPPKDFSVFAPVIYQCCVTMVWSLCLILFIRFKKRTSPASVTKESL</sequence>
<evidence type="ECO:0000313" key="2">
    <source>
        <dbReference type="EMBL" id="PMN87957.1"/>
    </source>
</evidence>
<evidence type="ECO:0000313" key="3">
    <source>
        <dbReference type="Proteomes" id="UP000235387"/>
    </source>
</evidence>
<gene>
    <name evidence="2" type="ORF">BCT23_24280</name>
</gene>
<proteinExistence type="predicted"/>
<evidence type="ECO:0000256" key="1">
    <source>
        <dbReference type="SAM" id="Phobius"/>
    </source>
</evidence>
<dbReference type="EMBL" id="MDAL01000062">
    <property type="protein sequence ID" value="PMN87957.1"/>
    <property type="molecule type" value="Genomic_DNA"/>
</dbReference>
<feature type="transmembrane region" description="Helical" evidence="1">
    <location>
        <begin position="12"/>
        <end position="33"/>
    </location>
</feature>
<keyword evidence="1" id="KW-1133">Transmembrane helix</keyword>
<organism evidence="2 3">
    <name type="scientific">Enterovibrio norvegicus</name>
    <dbReference type="NCBI Taxonomy" id="188144"/>
    <lineage>
        <taxon>Bacteria</taxon>
        <taxon>Pseudomonadati</taxon>
        <taxon>Pseudomonadota</taxon>
        <taxon>Gammaproteobacteria</taxon>
        <taxon>Vibrionales</taxon>
        <taxon>Vibrionaceae</taxon>
        <taxon>Enterovibrio</taxon>
    </lineage>
</organism>
<feature type="transmembrane region" description="Helical" evidence="1">
    <location>
        <begin position="45"/>
        <end position="64"/>
    </location>
</feature>
<keyword evidence="1" id="KW-0812">Transmembrane</keyword>
<dbReference type="Proteomes" id="UP000235387">
    <property type="component" value="Unassembled WGS sequence"/>
</dbReference>